<sequence>MRIHIPYLKWRDTLDECHDNCFRIGEDVLLMEVHHPVERTEGPYRTDMTTAIIYEKGHADIAVDMRPYHVEAPCIVFILQNSIYQTIDHSADISAKIVVMSKSFTDDLFSNLVTVRGIENAIRGSAVSKISENEMNMFSDYFTMLKRLASSPLVRYKLEAAKHLTLAMFYGYSHIKHSQTTSDGPKSKKLIYGRFLDMLTKYHKQERNINFYAEKLCISSKYLSECIKEQSGKTALEVIDTYVVTQAKSMLLSSEMSIQQISDELHFPSQSAFGKYFKRVTGLSPKAYRQKSL</sequence>
<dbReference type="AlphaFoldDB" id="A0A9D9HUE2"/>
<proteinExistence type="predicted"/>
<dbReference type="PANTHER" id="PTHR43280:SF32">
    <property type="entry name" value="TRANSCRIPTIONAL REGULATORY PROTEIN"/>
    <property type="match status" value="1"/>
</dbReference>
<dbReference type="SMART" id="SM00342">
    <property type="entry name" value="HTH_ARAC"/>
    <property type="match status" value="1"/>
</dbReference>
<evidence type="ECO:0000313" key="6">
    <source>
        <dbReference type="Proteomes" id="UP000823641"/>
    </source>
</evidence>
<organism evidence="5 6">
    <name type="scientific">Candidatus Gallipaludibacter merdavium</name>
    <dbReference type="NCBI Taxonomy" id="2840839"/>
    <lineage>
        <taxon>Bacteria</taxon>
        <taxon>Pseudomonadati</taxon>
        <taxon>Bacteroidota</taxon>
        <taxon>Bacteroidia</taxon>
        <taxon>Bacteroidales</taxon>
        <taxon>Candidatus Gallipaludibacter</taxon>
    </lineage>
</organism>
<evidence type="ECO:0000313" key="5">
    <source>
        <dbReference type="EMBL" id="MBO8460028.1"/>
    </source>
</evidence>
<dbReference type="EMBL" id="JADIMG010000068">
    <property type="protein sequence ID" value="MBO8460028.1"/>
    <property type="molecule type" value="Genomic_DNA"/>
</dbReference>
<keyword evidence="1" id="KW-0805">Transcription regulation</keyword>
<dbReference type="SUPFAM" id="SSF46689">
    <property type="entry name" value="Homeodomain-like"/>
    <property type="match status" value="1"/>
</dbReference>
<dbReference type="InterPro" id="IPR009057">
    <property type="entry name" value="Homeodomain-like_sf"/>
</dbReference>
<protein>
    <submittedName>
        <fullName evidence="5">AraC family transcriptional regulator</fullName>
    </submittedName>
</protein>
<dbReference type="InterPro" id="IPR018060">
    <property type="entry name" value="HTH_AraC"/>
</dbReference>
<reference evidence="5" key="1">
    <citation type="submission" date="2020-10" db="EMBL/GenBank/DDBJ databases">
        <authorList>
            <person name="Gilroy R."/>
        </authorList>
    </citation>
    <scope>NUCLEOTIDE SEQUENCE</scope>
    <source>
        <strain evidence="5">G3-3990</strain>
    </source>
</reference>
<evidence type="ECO:0000256" key="1">
    <source>
        <dbReference type="ARBA" id="ARBA00023015"/>
    </source>
</evidence>
<dbReference type="Proteomes" id="UP000823641">
    <property type="component" value="Unassembled WGS sequence"/>
</dbReference>
<reference evidence="5" key="2">
    <citation type="journal article" date="2021" name="PeerJ">
        <title>Extensive microbial diversity within the chicken gut microbiome revealed by metagenomics and culture.</title>
        <authorList>
            <person name="Gilroy R."/>
            <person name="Ravi A."/>
            <person name="Getino M."/>
            <person name="Pursley I."/>
            <person name="Horton D.L."/>
            <person name="Alikhan N.F."/>
            <person name="Baker D."/>
            <person name="Gharbi K."/>
            <person name="Hall N."/>
            <person name="Watson M."/>
            <person name="Adriaenssens E.M."/>
            <person name="Foster-Nyarko E."/>
            <person name="Jarju S."/>
            <person name="Secka A."/>
            <person name="Antonio M."/>
            <person name="Oren A."/>
            <person name="Chaudhuri R.R."/>
            <person name="La Ragione R."/>
            <person name="Hildebrand F."/>
            <person name="Pallen M.J."/>
        </authorList>
    </citation>
    <scope>NUCLEOTIDE SEQUENCE</scope>
    <source>
        <strain evidence="5">G3-3990</strain>
    </source>
</reference>
<evidence type="ECO:0000256" key="3">
    <source>
        <dbReference type="ARBA" id="ARBA00023163"/>
    </source>
</evidence>
<comment type="caution">
    <text evidence="5">The sequence shown here is derived from an EMBL/GenBank/DDBJ whole genome shotgun (WGS) entry which is preliminary data.</text>
</comment>
<name>A0A9D9HUE2_9BACT</name>
<dbReference type="Pfam" id="PF12833">
    <property type="entry name" value="HTH_18"/>
    <property type="match status" value="1"/>
</dbReference>
<accession>A0A9D9HUE2</accession>
<dbReference type="GO" id="GO:0043565">
    <property type="term" value="F:sequence-specific DNA binding"/>
    <property type="evidence" value="ECO:0007669"/>
    <property type="project" value="InterPro"/>
</dbReference>
<keyword evidence="3" id="KW-0804">Transcription</keyword>
<evidence type="ECO:0000256" key="2">
    <source>
        <dbReference type="ARBA" id="ARBA00023125"/>
    </source>
</evidence>
<keyword evidence="2" id="KW-0238">DNA-binding</keyword>
<gene>
    <name evidence="5" type="ORF">IAA73_06840</name>
</gene>
<dbReference type="PROSITE" id="PS01124">
    <property type="entry name" value="HTH_ARAC_FAMILY_2"/>
    <property type="match status" value="1"/>
</dbReference>
<evidence type="ECO:0000259" key="4">
    <source>
        <dbReference type="PROSITE" id="PS01124"/>
    </source>
</evidence>
<feature type="domain" description="HTH araC/xylS-type" evidence="4">
    <location>
        <begin position="193"/>
        <end position="291"/>
    </location>
</feature>
<dbReference type="PANTHER" id="PTHR43280">
    <property type="entry name" value="ARAC-FAMILY TRANSCRIPTIONAL REGULATOR"/>
    <property type="match status" value="1"/>
</dbReference>
<dbReference type="GO" id="GO:0003700">
    <property type="term" value="F:DNA-binding transcription factor activity"/>
    <property type="evidence" value="ECO:0007669"/>
    <property type="project" value="InterPro"/>
</dbReference>
<dbReference type="Gene3D" id="1.10.10.60">
    <property type="entry name" value="Homeodomain-like"/>
    <property type="match status" value="1"/>
</dbReference>